<protein>
    <submittedName>
        <fullName evidence="2">Uncharacterized protein</fullName>
    </submittedName>
</protein>
<keyword evidence="3" id="KW-1185">Reference proteome</keyword>
<reference evidence="2" key="1">
    <citation type="submission" date="2020-10" db="EMBL/GenBank/DDBJ databases">
        <authorList>
            <person name="Han B."/>
            <person name="Lu T."/>
            <person name="Zhao Q."/>
            <person name="Huang X."/>
            <person name="Zhao Y."/>
        </authorList>
    </citation>
    <scope>NUCLEOTIDE SEQUENCE</scope>
</reference>
<dbReference type="AlphaFoldDB" id="A0A811NM31"/>
<comment type="caution">
    <text evidence="2">The sequence shown here is derived from an EMBL/GenBank/DDBJ whole genome shotgun (WGS) entry which is preliminary data.</text>
</comment>
<evidence type="ECO:0000256" key="1">
    <source>
        <dbReference type="SAM" id="MobiDB-lite"/>
    </source>
</evidence>
<organism evidence="2 3">
    <name type="scientific">Miscanthus lutarioriparius</name>
    <dbReference type="NCBI Taxonomy" id="422564"/>
    <lineage>
        <taxon>Eukaryota</taxon>
        <taxon>Viridiplantae</taxon>
        <taxon>Streptophyta</taxon>
        <taxon>Embryophyta</taxon>
        <taxon>Tracheophyta</taxon>
        <taxon>Spermatophyta</taxon>
        <taxon>Magnoliopsida</taxon>
        <taxon>Liliopsida</taxon>
        <taxon>Poales</taxon>
        <taxon>Poaceae</taxon>
        <taxon>PACMAD clade</taxon>
        <taxon>Panicoideae</taxon>
        <taxon>Andropogonodae</taxon>
        <taxon>Andropogoneae</taxon>
        <taxon>Saccharinae</taxon>
        <taxon>Miscanthus</taxon>
    </lineage>
</organism>
<name>A0A811NM31_9POAL</name>
<accession>A0A811NM31</accession>
<feature type="region of interest" description="Disordered" evidence="1">
    <location>
        <begin position="63"/>
        <end position="93"/>
    </location>
</feature>
<evidence type="ECO:0000313" key="3">
    <source>
        <dbReference type="Proteomes" id="UP000604825"/>
    </source>
</evidence>
<proteinExistence type="predicted"/>
<dbReference type="EMBL" id="CAJGYO010000004">
    <property type="protein sequence ID" value="CAD6226164.1"/>
    <property type="molecule type" value="Genomic_DNA"/>
</dbReference>
<dbReference type="Proteomes" id="UP000604825">
    <property type="component" value="Unassembled WGS sequence"/>
</dbReference>
<gene>
    <name evidence="2" type="ORF">NCGR_LOCUS18036</name>
</gene>
<sequence length="93" mass="9922">MRDTLVGGDHHVMCVEELDNRFDGQIKATRWQSEEHQGLGRPELLPLGHRGARSLETGAKYGMATMPSSSPAVGGGDEEDVGAVFDDEGKGGL</sequence>
<evidence type="ECO:0000313" key="2">
    <source>
        <dbReference type="EMBL" id="CAD6226164.1"/>
    </source>
</evidence>